<feature type="domain" description="Glucose-methanol-choline oxidoreductase N-terminal" evidence="6">
    <location>
        <begin position="316"/>
        <end position="330"/>
    </location>
</feature>
<feature type="binding site" evidence="5">
    <location>
        <begin position="152"/>
        <end position="155"/>
    </location>
    <ligand>
        <name>FAD</name>
        <dbReference type="ChEBI" id="CHEBI:57692"/>
    </ligand>
</feature>
<comment type="caution">
    <text evidence="7">The sequence shown here is derived from an EMBL/GenBank/DDBJ whole genome shotgun (WGS) entry which is preliminary data.</text>
</comment>
<dbReference type="GO" id="GO:0050660">
    <property type="term" value="F:flavin adenine dinucleotide binding"/>
    <property type="evidence" value="ECO:0007669"/>
    <property type="project" value="InterPro"/>
</dbReference>
<protein>
    <submittedName>
        <fullName evidence="7">Choline dehydrogenase</fullName>
    </submittedName>
</protein>
<dbReference type="InterPro" id="IPR012132">
    <property type="entry name" value="GMC_OxRdtase"/>
</dbReference>
<dbReference type="PANTHER" id="PTHR11552:SF147">
    <property type="entry name" value="CHOLINE DEHYDROGENASE, MITOCHONDRIAL"/>
    <property type="match status" value="1"/>
</dbReference>
<dbReference type="PROSITE" id="PS51318">
    <property type="entry name" value="TAT"/>
    <property type="match status" value="1"/>
</dbReference>
<keyword evidence="3" id="KW-0285">Flavoprotein</keyword>
<dbReference type="GO" id="GO:0016614">
    <property type="term" value="F:oxidoreductase activity, acting on CH-OH group of donors"/>
    <property type="evidence" value="ECO:0007669"/>
    <property type="project" value="InterPro"/>
</dbReference>
<evidence type="ECO:0000256" key="3">
    <source>
        <dbReference type="ARBA" id="ARBA00022630"/>
    </source>
</evidence>
<dbReference type="Gene3D" id="3.30.560.10">
    <property type="entry name" value="Glucose Oxidase, domain 3"/>
    <property type="match status" value="1"/>
</dbReference>
<gene>
    <name evidence="7" type="ORF">DDE20_17135</name>
</gene>
<evidence type="ECO:0000259" key="6">
    <source>
        <dbReference type="PROSITE" id="PS00624"/>
    </source>
</evidence>
<dbReference type="Pfam" id="PF00732">
    <property type="entry name" value="GMC_oxred_N"/>
    <property type="match status" value="1"/>
</dbReference>
<dbReference type="EMBL" id="QDKM01000012">
    <property type="protein sequence ID" value="PVH27493.1"/>
    <property type="molecule type" value="Genomic_DNA"/>
</dbReference>
<feature type="binding site" evidence="5">
    <location>
        <position position="144"/>
    </location>
    <ligand>
        <name>FAD</name>
        <dbReference type="ChEBI" id="CHEBI:57692"/>
    </ligand>
</feature>
<evidence type="ECO:0000256" key="5">
    <source>
        <dbReference type="PIRSR" id="PIRSR000137-2"/>
    </source>
</evidence>
<sequence length="573" mass="60866">MTDTSKEHAETLLDLAATGKLSRRALLTQLAAAGLGAAVSASAVNQALAAGLVQSQNAANIQSEYDYIIVGAGAAGCALARRLADGTDASILVLEAGGNDEGVPEIDNPAAWVANIGSERDWSYFYTPTEQVDNRPILLSRGKVLGGSSSTNALVWVRGVPGDYDNWAAQGAEGWDFQSILPKLKAMEDWQGGETALRGAGGPIPVMAPTLDSLHPVAKVLIDAAESWGMPYIEDMNGPSNLGVGPNNFNMRDGVRVSTARGYLRPALDNPNLTVLLRAKTTGLVMEGNACRGVNILVDGEQRTIRAGAEVVLCAGAIDTPRLLMLSGIGNAEDLADLGIASHSHLPGVGQNLQEHILLGGMIYEAREPIAPPTHNLEGSTFFWKSRAELTAPDLMFVSIQIPYLMPGLAAEYPLPQNPFTISPGLMGVKSRGYMKMLSAQHDGALEIQPNILQEPEDREAMYQGFLLAEELANEPAFREFAVQRAIPPESLATRAEKEAFIRRSVTTYFHPVGTAKMGIDEMAVTDPATLKVHGVEGLRVADASVMPSTTSANTHVPSILIGEMAADMIING</sequence>
<proteinExistence type="inferred from homology"/>
<dbReference type="SUPFAM" id="SSF51905">
    <property type="entry name" value="FAD/NAD(P)-binding domain"/>
    <property type="match status" value="1"/>
</dbReference>
<dbReference type="RefSeq" id="WP_116559755.1">
    <property type="nucleotide sequence ID" value="NZ_QDKM01000012.1"/>
</dbReference>
<keyword evidence="4 5" id="KW-0274">FAD</keyword>
<dbReference type="InterPro" id="IPR036188">
    <property type="entry name" value="FAD/NAD-bd_sf"/>
</dbReference>
<dbReference type="InterPro" id="IPR006311">
    <property type="entry name" value="TAT_signal"/>
</dbReference>
<evidence type="ECO:0000313" key="8">
    <source>
        <dbReference type="Proteomes" id="UP000245911"/>
    </source>
</evidence>
<comment type="cofactor">
    <cofactor evidence="1 5">
        <name>FAD</name>
        <dbReference type="ChEBI" id="CHEBI:57692"/>
    </cofactor>
</comment>
<dbReference type="SUPFAM" id="SSF54373">
    <property type="entry name" value="FAD-linked reductases, C-terminal domain"/>
    <property type="match status" value="1"/>
</dbReference>
<evidence type="ECO:0000256" key="4">
    <source>
        <dbReference type="ARBA" id="ARBA00022827"/>
    </source>
</evidence>
<name>A0A2T8HPZ7_9RHOB</name>
<dbReference type="AlphaFoldDB" id="A0A2T8HPZ7"/>
<dbReference type="PIRSF" id="PIRSF000137">
    <property type="entry name" value="Alcohol_oxidase"/>
    <property type="match status" value="1"/>
</dbReference>
<dbReference type="Pfam" id="PF05199">
    <property type="entry name" value="GMC_oxred_C"/>
    <property type="match status" value="1"/>
</dbReference>
<evidence type="ECO:0000256" key="1">
    <source>
        <dbReference type="ARBA" id="ARBA00001974"/>
    </source>
</evidence>
<evidence type="ECO:0000313" key="7">
    <source>
        <dbReference type="EMBL" id="PVH27493.1"/>
    </source>
</evidence>
<accession>A0A2T8HPZ7</accession>
<dbReference type="PANTHER" id="PTHR11552">
    <property type="entry name" value="GLUCOSE-METHANOL-CHOLINE GMC OXIDOREDUCTASE"/>
    <property type="match status" value="1"/>
</dbReference>
<comment type="similarity">
    <text evidence="2">Belongs to the GMC oxidoreductase family.</text>
</comment>
<keyword evidence="8" id="KW-1185">Reference proteome</keyword>
<evidence type="ECO:0000256" key="2">
    <source>
        <dbReference type="ARBA" id="ARBA00010790"/>
    </source>
</evidence>
<dbReference type="Gene3D" id="3.50.50.60">
    <property type="entry name" value="FAD/NAD(P)-binding domain"/>
    <property type="match status" value="1"/>
</dbReference>
<organism evidence="7 8">
    <name type="scientific">Pararhodobacter oceanensis</name>
    <dbReference type="NCBI Taxonomy" id="2172121"/>
    <lineage>
        <taxon>Bacteria</taxon>
        <taxon>Pseudomonadati</taxon>
        <taxon>Pseudomonadota</taxon>
        <taxon>Alphaproteobacteria</taxon>
        <taxon>Rhodobacterales</taxon>
        <taxon>Paracoccaceae</taxon>
        <taxon>Pararhodobacter</taxon>
    </lineage>
</organism>
<reference evidence="7 8" key="1">
    <citation type="submission" date="2018-04" db="EMBL/GenBank/DDBJ databases">
        <title>Pararhodobacter oceanense sp. nov., isolated from marine intertidal sediment.</title>
        <authorList>
            <person name="Wang X.-L."/>
            <person name="Du Z.-J."/>
        </authorList>
    </citation>
    <scope>NUCLEOTIDE SEQUENCE [LARGE SCALE GENOMIC DNA]</scope>
    <source>
        <strain evidence="7 8">AM505</strain>
    </source>
</reference>
<feature type="binding site" evidence="5">
    <location>
        <position position="509"/>
    </location>
    <ligand>
        <name>substrate</name>
    </ligand>
</feature>
<dbReference type="Proteomes" id="UP000245911">
    <property type="component" value="Unassembled WGS sequence"/>
</dbReference>
<dbReference type="PROSITE" id="PS00624">
    <property type="entry name" value="GMC_OXRED_2"/>
    <property type="match status" value="1"/>
</dbReference>
<dbReference type="InterPro" id="IPR007867">
    <property type="entry name" value="GMC_OxRtase_C"/>
</dbReference>
<dbReference type="InterPro" id="IPR000172">
    <property type="entry name" value="GMC_OxRdtase_N"/>
</dbReference>
<dbReference type="OrthoDB" id="9785276at2"/>